<dbReference type="EMBL" id="BART01009588">
    <property type="protein sequence ID" value="GAG78363.1"/>
    <property type="molecule type" value="Genomic_DNA"/>
</dbReference>
<reference evidence="1" key="1">
    <citation type="journal article" date="2014" name="Front. Microbiol.">
        <title>High frequency of phylogenetically diverse reductive dehalogenase-homologous genes in deep subseafloor sedimentary metagenomes.</title>
        <authorList>
            <person name="Kawai M."/>
            <person name="Futagami T."/>
            <person name="Toyoda A."/>
            <person name="Takaki Y."/>
            <person name="Nishi S."/>
            <person name="Hori S."/>
            <person name="Arai W."/>
            <person name="Tsubouchi T."/>
            <person name="Morono Y."/>
            <person name="Uchiyama I."/>
            <person name="Ito T."/>
            <person name="Fujiyama A."/>
            <person name="Inagaki F."/>
            <person name="Takami H."/>
        </authorList>
    </citation>
    <scope>NUCLEOTIDE SEQUENCE</scope>
    <source>
        <strain evidence="1">Expedition CK06-06</strain>
    </source>
</reference>
<gene>
    <name evidence="1" type="ORF">S01H4_21204</name>
</gene>
<accession>X1B277</accession>
<comment type="caution">
    <text evidence="1">The sequence shown here is derived from an EMBL/GenBank/DDBJ whole genome shotgun (WGS) entry which is preliminary data.</text>
</comment>
<evidence type="ECO:0000313" key="1">
    <source>
        <dbReference type="EMBL" id="GAG78363.1"/>
    </source>
</evidence>
<protein>
    <submittedName>
        <fullName evidence="1">Uncharacterized protein</fullName>
    </submittedName>
</protein>
<proteinExistence type="predicted"/>
<sequence>MVVAYTEVMDDFLAWSVGGGWDDYDIFTEHDIPKGAVVEIVLANSNPAQARIVGVREDGSGLGRTLELHEAEDGGFVTARFLTTVDAGTGLIEVYTHTDGSVTCYVVGYWTGIAFTEAW</sequence>
<name>X1B277_9ZZZZ</name>
<dbReference type="AlphaFoldDB" id="X1B277"/>
<feature type="non-terminal residue" evidence="1">
    <location>
        <position position="119"/>
    </location>
</feature>
<organism evidence="1">
    <name type="scientific">marine sediment metagenome</name>
    <dbReference type="NCBI Taxonomy" id="412755"/>
    <lineage>
        <taxon>unclassified sequences</taxon>
        <taxon>metagenomes</taxon>
        <taxon>ecological metagenomes</taxon>
    </lineage>
</organism>